<dbReference type="OrthoDB" id="214902at2"/>
<organism evidence="2 3">
    <name type="scientific">Gordonia araii NBRC 100433</name>
    <dbReference type="NCBI Taxonomy" id="1073574"/>
    <lineage>
        <taxon>Bacteria</taxon>
        <taxon>Bacillati</taxon>
        <taxon>Actinomycetota</taxon>
        <taxon>Actinomycetes</taxon>
        <taxon>Mycobacteriales</taxon>
        <taxon>Gordoniaceae</taxon>
        <taxon>Gordonia</taxon>
    </lineage>
</organism>
<accession>G7H3B3</accession>
<evidence type="ECO:0000313" key="3">
    <source>
        <dbReference type="Proteomes" id="UP000035088"/>
    </source>
</evidence>
<sequence length="112" mass="12523">MNARDELVERLREHLAEEPVTREISMFGGRALMVNEKMAVCALKDGDLLVRVDAGEHDDLLRRPGAEQAEMGAGREMGPGWIAVAGESIGRDEELVFWLEKALEYNRAVTRT</sequence>
<dbReference type="AlphaFoldDB" id="G7H3B3"/>
<feature type="domain" description="TfoX N-terminal" evidence="1">
    <location>
        <begin position="21"/>
        <end position="104"/>
    </location>
</feature>
<dbReference type="Pfam" id="PF04993">
    <property type="entry name" value="TfoX_N"/>
    <property type="match status" value="1"/>
</dbReference>
<evidence type="ECO:0000313" key="2">
    <source>
        <dbReference type="EMBL" id="GAB10338.1"/>
    </source>
</evidence>
<dbReference type="RefSeq" id="WP_007322413.1">
    <property type="nucleotide sequence ID" value="NZ_BAEE01000056.1"/>
</dbReference>
<proteinExistence type="predicted"/>
<dbReference type="Proteomes" id="UP000035088">
    <property type="component" value="Unassembled WGS sequence"/>
</dbReference>
<comment type="caution">
    <text evidence="2">The sequence shown here is derived from an EMBL/GenBank/DDBJ whole genome shotgun (WGS) entry which is preliminary data.</text>
</comment>
<keyword evidence="3" id="KW-1185">Reference proteome</keyword>
<dbReference type="InterPro" id="IPR007076">
    <property type="entry name" value="TfoX_N"/>
</dbReference>
<reference evidence="2 3" key="1">
    <citation type="submission" date="2011-11" db="EMBL/GenBank/DDBJ databases">
        <title>Whole genome shotgun sequence of Gordonia araii NBRC 100433.</title>
        <authorList>
            <person name="Yoshida Y."/>
            <person name="Hosoyama A."/>
            <person name="Tsuchikane K."/>
            <person name="Katsumata H."/>
            <person name="Yamazaki S."/>
            <person name="Fujita N."/>
        </authorList>
    </citation>
    <scope>NUCLEOTIDE SEQUENCE [LARGE SCALE GENOMIC DNA]</scope>
    <source>
        <strain evidence="2 3">NBRC 100433</strain>
    </source>
</reference>
<evidence type="ECO:0000259" key="1">
    <source>
        <dbReference type="Pfam" id="PF04993"/>
    </source>
</evidence>
<dbReference type="EMBL" id="BAEE01000056">
    <property type="protein sequence ID" value="GAB10338.1"/>
    <property type="molecule type" value="Genomic_DNA"/>
</dbReference>
<dbReference type="Gene3D" id="3.30.1460.30">
    <property type="entry name" value="YgaC/TfoX-N like chaperone"/>
    <property type="match status" value="1"/>
</dbReference>
<dbReference type="SUPFAM" id="SSF159894">
    <property type="entry name" value="YgaC/TfoX-N like"/>
    <property type="match status" value="1"/>
</dbReference>
<dbReference type="STRING" id="1073574.GOARA_056_00850"/>
<protein>
    <recommendedName>
        <fullName evidence="1">TfoX N-terminal domain-containing protein</fullName>
    </recommendedName>
</protein>
<name>G7H3B3_9ACTN</name>
<gene>
    <name evidence="2" type="ORF">GOARA_056_00850</name>
</gene>